<reference evidence="4 5" key="1">
    <citation type="submission" date="2023-07" db="EMBL/GenBank/DDBJ databases">
        <title>Genomic Encyclopedia of Type Strains, Phase IV (KMG-IV): sequencing the most valuable type-strain genomes for metagenomic binning, comparative biology and taxonomic classification.</title>
        <authorList>
            <person name="Goeker M."/>
        </authorList>
    </citation>
    <scope>NUCLEOTIDE SEQUENCE [LARGE SCALE GENOMIC DNA]</scope>
    <source>
        <strain evidence="4 5">DSM 3770</strain>
    </source>
</reference>
<evidence type="ECO:0000256" key="1">
    <source>
        <dbReference type="ARBA" id="ARBA00009497"/>
    </source>
</evidence>
<dbReference type="SUPFAM" id="SSF47240">
    <property type="entry name" value="Ferritin-like"/>
    <property type="match status" value="1"/>
</dbReference>
<dbReference type="InterPro" id="IPR008331">
    <property type="entry name" value="Ferritin_DPS_dom"/>
</dbReference>
<dbReference type="Proteomes" id="UP001241747">
    <property type="component" value="Unassembled WGS sequence"/>
</dbReference>
<gene>
    <name evidence="4" type="ORF">QOZ94_002610</name>
</gene>
<proteinExistence type="inferred from homology"/>
<sequence length="160" mass="17343">MVFTHNTLSENIRVQSVELLNRHLAAAIDLHAQVKHAHWNVRGPGFIAVHELFDKVAGEVDAYTDQIAERAGALGGVARGTVQTAMERSFLTTYALDIADPKEHVFAVAATLAAFGQSAREASDLAAGFGDANTADLFTHISRGLDQQIWLVESHIDPEQ</sequence>
<dbReference type="RefSeq" id="WP_237347067.1">
    <property type="nucleotide sequence ID" value="NZ_JABWGX010000027.1"/>
</dbReference>
<dbReference type="GO" id="GO:0003677">
    <property type="term" value="F:DNA binding"/>
    <property type="evidence" value="ECO:0007669"/>
    <property type="project" value="UniProtKB-KW"/>
</dbReference>
<dbReference type="Gene3D" id="1.20.1260.10">
    <property type="match status" value="1"/>
</dbReference>
<dbReference type="PANTHER" id="PTHR42932">
    <property type="entry name" value="GENERAL STRESS PROTEIN 20U"/>
    <property type="match status" value="1"/>
</dbReference>
<keyword evidence="4" id="KW-0238">DNA-binding</keyword>
<dbReference type="EMBL" id="JAUSVY010000005">
    <property type="protein sequence ID" value="MDQ0505810.1"/>
    <property type="molecule type" value="Genomic_DNA"/>
</dbReference>
<dbReference type="InterPro" id="IPR012347">
    <property type="entry name" value="Ferritin-like"/>
</dbReference>
<dbReference type="PROSITE" id="PS00818">
    <property type="entry name" value="DPS_1"/>
    <property type="match status" value="1"/>
</dbReference>
<dbReference type="Pfam" id="PF00210">
    <property type="entry name" value="Ferritin"/>
    <property type="match status" value="1"/>
</dbReference>
<protein>
    <submittedName>
        <fullName evidence="4">Starvation-inducible DNA-binding protein</fullName>
    </submittedName>
</protein>
<comment type="similarity">
    <text evidence="1 2">Belongs to the Dps family.</text>
</comment>
<dbReference type="PANTHER" id="PTHR42932:SF3">
    <property type="entry name" value="DNA PROTECTION DURING STARVATION PROTEIN"/>
    <property type="match status" value="1"/>
</dbReference>
<keyword evidence="5" id="KW-1185">Reference proteome</keyword>
<organism evidence="4 5">
    <name type="scientific">Xanthobacter agilis</name>
    <dbReference type="NCBI Taxonomy" id="47492"/>
    <lineage>
        <taxon>Bacteria</taxon>
        <taxon>Pseudomonadati</taxon>
        <taxon>Pseudomonadota</taxon>
        <taxon>Alphaproteobacteria</taxon>
        <taxon>Hyphomicrobiales</taxon>
        <taxon>Xanthobacteraceae</taxon>
        <taxon>Xanthobacter</taxon>
    </lineage>
</organism>
<dbReference type="InterPro" id="IPR009078">
    <property type="entry name" value="Ferritin-like_SF"/>
</dbReference>
<feature type="domain" description="Ferritin/DPS" evidence="3">
    <location>
        <begin position="18"/>
        <end position="157"/>
    </location>
</feature>
<comment type="caution">
    <text evidence="4">The sequence shown here is derived from an EMBL/GenBank/DDBJ whole genome shotgun (WGS) entry which is preliminary data.</text>
</comment>
<evidence type="ECO:0000313" key="5">
    <source>
        <dbReference type="Proteomes" id="UP001241747"/>
    </source>
</evidence>
<dbReference type="InterPro" id="IPR023188">
    <property type="entry name" value="DPS_DNA-bd_CS"/>
</dbReference>
<dbReference type="InterPro" id="IPR002177">
    <property type="entry name" value="DPS_DNA-bd"/>
</dbReference>
<evidence type="ECO:0000259" key="3">
    <source>
        <dbReference type="Pfam" id="PF00210"/>
    </source>
</evidence>
<dbReference type="CDD" id="cd01043">
    <property type="entry name" value="DPS"/>
    <property type="match status" value="1"/>
</dbReference>
<dbReference type="PRINTS" id="PR01346">
    <property type="entry name" value="HELNAPAPROT"/>
</dbReference>
<evidence type="ECO:0000256" key="2">
    <source>
        <dbReference type="RuleBase" id="RU003875"/>
    </source>
</evidence>
<dbReference type="PIRSF" id="PIRSF005900">
    <property type="entry name" value="Dps"/>
    <property type="match status" value="1"/>
</dbReference>
<accession>A0ABU0LF83</accession>
<evidence type="ECO:0000313" key="4">
    <source>
        <dbReference type="EMBL" id="MDQ0505810.1"/>
    </source>
</evidence>
<name>A0ABU0LF83_XANAG</name>
<dbReference type="NCBIfam" id="NF006975">
    <property type="entry name" value="PRK09448.1"/>
    <property type="match status" value="1"/>
</dbReference>